<name>A0AA35ZQL2_LACSI</name>
<dbReference type="EMBL" id="OX465084">
    <property type="protein sequence ID" value="CAI9297068.1"/>
    <property type="molecule type" value="Genomic_DNA"/>
</dbReference>
<sequence length="101" mass="12062">MLLIIFDFYPNTERSRKLLLLTTKTLPPSIFTLTDALRLLRSSGLKQSRSLTVKKMRMQYMICEYSTFIRVYTFVPYSQTYSHIQTRRRFGDVDNLVRDRV</sequence>
<organism evidence="1 2">
    <name type="scientific">Lactuca saligna</name>
    <name type="common">Willowleaf lettuce</name>
    <dbReference type="NCBI Taxonomy" id="75948"/>
    <lineage>
        <taxon>Eukaryota</taxon>
        <taxon>Viridiplantae</taxon>
        <taxon>Streptophyta</taxon>
        <taxon>Embryophyta</taxon>
        <taxon>Tracheophyta</taxon>
        <taxon>Spermatophyta</taxon>
        <taxon>Magnoliopsida</taxon>
        <taxon>eudicotyledons</taxon>
        <taxon>Gunneridae</taxon>
        <taxon>Pentapetalae</taxon>
        <taxon>asterids</taxon>
        <taxon>campanulids</taxon>
        <taxon>Asterales</taxon>
        <taxon>Asteraceae</taxon>
        <taxon>Cichorioideae</taxon>
        <taxon>Cichorieae</taxon>
        <taxon>Lactucinae</taxon>
        <taxon>Lactuca</taxon>
    </lineage>
</organism>
<gene>
    <name evidence="1" type="ORF">LSALG_LOCUS35904</name>
</gene>
<proteinExistence type="predicted"/>
<keyword evidence="2" id="KW-1185">Reference proteome</keyword>
<evidence type="ECO:0000313" key="1">
    <source>
        <dbReference type="EMBL" id="CAI9297068.1"/>
    </source>
</evidence>
<dbReference type="Proteomes" id="UP001177003">
    <property type="component" value="Chromosome 8"/>
</dbReference>
<dbReference type="AlphaFoldDB" id="A0AA35ZQL2"/>
<protein>
    <submittedName>
        <fullName evidence="1">Uncharacterized protein</fullName>
    </submittedName>
</protein>
<evidence type="ECO:0000313" key="2">
    <source>
        <dbReference type="Proteomes" id="UP001177003"/>
    </source>
</evidence>
<accession>A0AA35ZQL2</accession>
<reference evidence="1" key="1">
    <citation type="submission" date="2023-04" db="EMBL/GenBank/DDBJ databases">
        <authorList>
            <person name="Vijverberg K."/>
            <person name="Xiong W."/>
            <person name="Schranz E."/>
        </authorList>
    </citation>
    <scope>NUCLEOTIDE SEQUENCE</scope>
</reference>